<dbReference type="RefSeq" id="WP_006965251.1">
    <property type="nucleotide sequence ID" value="NZ_APJX01000003.1"/>
</dbReference>
<name>S0FXX6_9BACT</name>
<dbReference type="EMBL" id="APJX01000003">
    <property type="protein sequence ID" value="EMS79923.1"/>
    <property type="molecule type" value="Genomic_DNA"/>
</dbReference>
<dbReference type="InterPro" id="IPR035965">
    <property type="entry name" value="PAS-like_dom_sf"/>
</dbReference>
<dbReference type="Pfam" id="PF01627">
    <property type="entry name" value="Hpt"/>
    <property type="match status" value="1"/>
</dbReference>
<dbReference type="CDD" id="cd00088">
    <property type="entry name" value="HPT"/>
    <property type="match status" value="1"/>
</dbReference>
<proteinExistence type="predicted"/>
<dbReference type="Gene3D" id="1.20.120.160">
    <property type="entry name" value="HPT domain"/>
    <property type="match status" value="1"/>
</dbReference>
<dbReference type="GO" id="GO:0005886">
    <property type="term" value="C:plasma membrane"/>
    <property type="evidence" value="ECO:0007669"/>
    <property type="project" value="UniProtKB-SubCell"/>
</dbReference>
<evidence type="ECO:0000259" key="19">
    <source>
        <dbReference type="PROSITE" id="PS50894"/>
    </source>
</evidence>
<dbReference type="FunFam" id="1.10.287.130:FF:000038">
    <property type="entry name" value="Sensory transduction histidine kinase"/>
    <property type="match status" value="1"/>
</dbReference>
<evidence type="ECO:0000256" key="6">
    <source>
        <dbReference type="ARBA" id="ARBA00022741"/>
    </source>
</evidence>
<keyword evidence="11" id="KW-0131">Cell cycle</keyword>
<reference evidence="20 21" key="1">
    <citation type="journal article" date="2013" name="Genome Announc.">
        <title>Draft Genome Sequence of Desulfotignum phosphitoxidans DSM 13687 Strain FiPS-3.</title>
        <authorList>
            <person name="Poehlein A."/>
            <person name="Daniel R."/>
            <person name="Simeonova D.D."/>
        </authorList>
    </citation>
    <scope>NUCLEOTIDE SEQUENCE [LARGE SCALE GENOMIC DNA]</scope>
    <source>
        <strain evidence="20 21">DSM 13687</strain>
    </source>
</reference>
<dbReference type="Proteomes" id="UP000014216">
    <property type="component" value="Unassembled WGS sequence"/>
</dbReference>
<dbReference type="Gene3D" id="3.30.450.20">
    <property type="entry name" value="PAS domain"/>
    <property type="match status" value="1"/>
</dbReference>
<dbReference type="PRINTS" id="PR00344">
    <property type="entry name" value="BCTRLSENSOR"/>
</dbReference>
<evidence type="ECO:0000313" key="21">
    <source>
        <dbReference type="Proteomes" id="UP000014216"/>
    </source>
</evidence>
<dbReference type="Pfam" id="PF00072">
    <property type="entry name" value="Response_reg"/>
    <property type="match status" value="2"/>
</dbReference>
<dbReference type="InterPro" id="IPR001789">
    <property type="entry name" value="Sig_transdc_resp-reg_receiver"/>
</dbReference>
<dbReference type="Gene3D" id="1.10.287.130">
    <property type="match status" value="1"/>
</dbReference>
<dbReference type="InterPro" id="IPR003594">
    <property type="entry name" value="HATPase_dom"/>
</dbReference>
<protein>
    <recommendedName>
        <fullName evidence="3">histidine kinase</fullName>
        <ecNumber evidence="3">2.7.13.3</ecNumber>
    </recommendedName>
</protein>
<evidence type="ECO:0000256" key="4">
    <source>
        <dbReference type="ARBA" id="ARBA00022553"/>
    </source>
</evidence>
<dbReference type="GO" id="GO:0000155">
    <property type="term" value="F:phosphorelay sensor kinase activity"/>
    <property type="evidence" value="ECO:0007669"/>
    <property type="project" value="InterPro"/>
</dbReference>
<feature type="domain" description="Histidine kinase" evidence="15">
    <location>
        <begin position="211"/>
        <end position="458"/>
    </location>
</feature>
<evidence type="ECO:0000256" key="12">
    <source>
        <dbReference type="PROSITE-ProRule" id="PRU00110"/>
    </source>
</evidence>
<dbReference type="InterPro" id="IPR036890">
    <property type="entry name" value="HATPase_C_sf"/>
</dbReference>
<dbReference type="SUPFAM" id="SSF55785">
    <property type="entry name" value="PYP-like sensor domain (PAS domain)"/>
    <property type="match status" value="1"/>
</dbReference>
<feature type="modified residue" description="4-aspartylphosphate" evidence="13">
    <location>
        <position position="531"/>
    </location>
</feature>
<feature type="region of interest" description="Disordered" evidence="14">
    <location>
        <begin position="747"/>
        <end position="777"/>
    </location>
</feature>
<feature type="domain" description="HPt" evidence="19">
    <location>
        <begin position="801"/>
        <end position="900"/>
    </location>
</feature>
<dbReference type="PROSITE" id="PS50894">
    <property type="entry name" value="HPT"/>
    <property type="match status" value="1"/>
</dbReference>
<dbReference type="InterPro" id="IPR005467">
    <property type="entry name" value="His_kinase_dom"/>
</dbReference>
<feature type="domain" description="PAS" evidence="17">
    <location>
        <begin position="53"/>
        <end position="105"/>
    </location>
</feature>
<feature type="modified residue" description="Phosphohistidine" evidence="12">
    <location>
        <position position="840"/>
    </location>
</feature>
<dbReference type="PROSITE" id="PS50113">
    <property type="entry name" value="PAC"/>
    <property type="match status" value="1"/>
</dbReference>
<feature type="domain" description="Response regulatory" evidence="16">
    <location>
        <begin position="627"/>
        <end position="743"/>
    </location>
</feature>
<keyword evidence="9" id="KW-0902">Two-component regulatory system</keyword>
<evidence type="ECO:0000256" key="14">
    <source>
        <dbReference type="SAM" id="MobiDB-lite"/>
    </source>
</evidence>
<dbReference type="SUPFAM" id="SSF52172">
    <property type="entry name" value="CheY-like"/>
    <property type="match status" value="2"/>
</dbReference>
<dbReference type="InterPro" id="IPR011006">
    <property type="entry name" value="CheY-like_superfamily"/>
</dbReference>
<evidence type="ECO:0000259" key="18">
    <source>
        <dbReference type="PROSITE" id="PS50113"/>
    </source>
</evidence>
<dbReference type="FunFam" id="3.30.565.10:FF:000010">
    <property type="entry name" value="Sensor histidine kinase RcsC"/>
    <property type="match status" value="1"/>
</dbReference>
<dbReference type="SMART" id="SM00388">
    <property type="entry name" value="HisKA"/>
    <property type="match status" value="1"/>
</dbReference>
<dbReference type="EC" id="2.7.13.3" evidence="3"/>
<evidence type="ECO:0000256" key="1">
    <source>
        <dbReference type="ARBA" id="ARBA00000085"/>
    </source>
</evidence>
<dbReference type="InterPro" id="IPR001610">
    <property type="entry name" value="PAC"/>
</dbReference>
<feature type="modified residue" description="4-aspartylphosphate" evidence="13">
    <location>
        <position position="676"/>
    </location>
</feature>
<feature type="domain" description="Response regulatory" evidence="16">
    <location>
        <begin position="477"/>
        <end position="599"/>
    </location>
</feature>
<keyword evidence="5 20" id="KW-0808">Transferase</keyword>
<dbReference type="SUPFAM" id="SSF47384">
    <property type="entry name" value="Homodimeric domain of signal transducing histidine kinase"/>
    <property type="match status" value="1"/>
</dbReference>
<dbReference type="OrthoDB" id="9758705at2"/>
<dbReference type="InterPro" id="IPR036097">
    <property type="entry name" value="HisK_dim/P_sf"/>
</dbReference>
<feature type="region of interest" description="Disordered" evidence="14">
    <location>
        <begin position="353"/>
        <end position="376"/>
    </location>
</feature>
<dbReference type="SUPFAM" id="SSF47226">
    <property type="entry name" value="Histidine-containing phosphotransfer domain, HPT domain"/>
    <property type="match status" value="1"/>
</dbReference>
<dbReference type="Pfam" id="PF02518">
    <property type="entry name" value="HATPase_c"/>
    <property type="match status" value="1"/>
</dbReference>
<dbReference type="InterPro" id="IPR036641">
    <property type="entry name" value="HPT_dom_sf"/>
</dbReference>
<dbReference type="PROSITE" id="PS50112">
    <property type="entry name" value="PAS"/>
    <property type="match status" value="1"/>
</dbReference>
<dbReference type="NCBIfam" id="TIGR00229">
    <property type="entry name" value="sensory_box"/>
    <property type="match status" value="1"/>
</dbReference>
<feature type="domain" description="PAC" evidence="18">
    <location>
        <begin position="141"/>
        <end position="193"/>
    </location>
</feature>
<evidence type="ECO:0000256" key="11">
    <source>
        <dbReference type="ARBA" id="ARBA00023306"/>
    </source>
</evidence>
<evidence type="ECO:0000259" key="15">
    <source>
        <dbReference type="PROSITE" id="PS50109"/>
    </source>
</evidence>
<evidence type="ECO:0000256" key="10">
    <source>
        <dbReference type="ARBA" id="ARBA00023136"/>
    </source>
</evidence>
<dbReference type="CDD" id="cd00082">
    <property type="entry name" value="HisKA"/>
    <property type="match status" value="1"/>
</dbReference>
<evidence type="ECO:0000256" key="9">
    <source>
        <dbReference type="ARBA" id="ARBA00023012"/>
    </source>
</evidence>
<dbReference type="SUPFAM" id="SSF55874">
    <property type="entry name" value="ATPase domain of HSP90 chaperone/DNA topoisomerase II/histidine kinase"/>
    <property type="match status" value="1"/>
</dbReference>
<organism evidence="20 21">
    <name type="scientific">Desulfotignum phosphitoxidans DSM 13687</name>
    <dbReference type="NCBI Taxonomy" id="1286635"/>
    <lineage>
        <taxon>Bacteria</taxon>
        <taxon>Pseudomonadati</taxon>
        <taxon>Thermodesulfobacteriota</taxon>
        <taxon>Desulfobacteria</taxon>
        <taxon>Desulfobacterales</taxon>
        <taxon>Desulfobacteraceae</taxon>
        <taxon>Desulfotignum</taxon>
    </lineage>
</organism>
<evidence type="ECO:0000256" key="8">
    <source>
        <dbReference type="ARBA" id="ARBA00022840"/>
    </source>
</evidence>
<dbReference type="CDD" id="cd00130">
    <property type="entry name" value="PAS"/>
    <property type="match status" value="1"/>
</dbReference>
<dbReference type="CDD" id="cd17546">
    <property type="entry name" value="REC_hyHK_CKI1_RcsC-like"/>
    <property type="match status" value="2"/>
</dbReference>
<evidence type="ECO:0000256" key="5">
    <source>
        <dbReference type="ARBA" id="ARBA00022679"/>
    </source>
</evidence>
<evidence type="ECO:0000256" key="13">
    <source>
        <dbReference type="PROSITE-ProRule" id="PRU00169"/>
    </source>
</evidence>
<dbReference type="AlphaFoldDB" id="S0FXX6"/>
<dbReference type="PROSITE" id="PS50110">
    <property type="entry name" value="RESPONSE_REGULATORY"/>
    <property type="match status" value="2"/>
</dbReference>
<dbReference type="SMART" id="SM00387">
    <property type="entry name" value="HATPase_c"/>
    <property type="match status" value="1"/>
</dbReference>
<evidence type="ECO:0000256" key="2">
    <source>
        <dbReference type="ARBA" id="ARBA00004370"/>
    </source>
</evidence>
<dbReference type="SMART" id="SM00086">
    <property type="entry name" value="PAC"/>
    <property type="match status" value="1"/>
</dbReference>
<gene>
    <name evidence="20" type="primary">barA</name>
    <name evidence="20" type="ORF">Dpo_3c00650</name>
</gene>
<dbReference type="GO" id="GO:0005524">
    <property type="term" value="F:ATP binding"/>
    <property type="evidence" value="ECO:0007669"/>
    <property type="project" value="UniProtKB-KW"/>
</dbReference>
<keyword evidence="10" id="KW-0472">Membrane</keyword>
<dbReference type="PATRIC" id="fig|1286635.3.peg.1625"/>
<dbReference type="SMART" id="SM00448">
    <property type="entry name" value="REC"/>
    <property type="match status" value="2"/>
</dbReference>
<comment type="catalytic activity">
    <reaction evidence="1">
        <text>ATP + protein L-histidine = ADP + protein N-phospho-L-histidine.</text>
        <dbReference type="EC" id="2.7.13.3"/>
    </reaction>
</comment>
<keyword evidence="4 13" id="KW-0597">Phosphoprotein</keyword>
<comment type="subcellular location">
    <subcellularLocation>
        <location evidence="2">Membrane</location>
    </subcellularLocation>
</comment>
<feature type="compositionally biased region" description="Low complexity" evidence="14">
    <location>
        <begin position="747"/>
        <end position="759"/>
    </location>
</feature>
<dbReference type="Gene3D" id="3.40.50.2300">
    <property type="match status" value="2"/>
</dbReference>
<keyword evidence="7 20" id="KW-0418">Kinase</keyword>
<comment type="caution">
    <text evidence="20">The sequence shown here is derived from an EMBL/GenBank/DDBJ whole genome shotgun (WGS) entry which is preliminary data.</text>
</comment>
<evidence type="ECO:0000313" key="20">
    <source>
        <dbReference type="EMBL" id="EMS79923.1"/>
    </source>
</evidence>
<dbReference type="PANTHER" id="PTHR45339">
    <property type="entry name" value="HYBRID SIGNAL TRANSDUCTION HISTIDINE KINASE J"/>
    <property type="match status" value="1"/>
</dbReference>
<dbReference type="SMART" id="SM00091">
    <property type="entry name" value="PAS"/>
    <property type="match status" value="1"/>
</dbReference>
<keyword evidence="6" id="KW-0547">Nucleotide-binding</keyword>
<dbReference type="Gene3D" id="3.30.565.10">
    <property type="entry name" value="Histidine kinase-like ATPase, C-terminal domain"/>
    <property type="match status" value="1"/>
</dbReference>
<accession>S0FXX6</accession>
<evidence type="ECO:0000259" key="17">
    <source>
        <dbReference type="PROSITE" id="PS50112"/>
    </source>
</evidence>
<evidence type="ECO:0000256" key="7">
    <source>
        <dbReference type="ARBA" id="ARBA00022777"/>
    </source>
</evidence>
<dbReference type="InterPro" id="IPR000700">
    <property type="entry name" value="PAS-assoc_C"/>
</dbReference>
<keyword evidence="21" id="KW-1185">Reference proteome</keyword>
<dbReference type="InterPro" id="IPR003661">
    <property type="entry name" value="HisK_dim/P_dom"/>
</dbReference>
<dbReference type="Pfam" id="PF00512">
    <property type="entry name" value="HisKA"/>
    <property type="match status" value="1"/>
</dbReference>
<dbReference type="Pfam" id="PF13426">
    <property type="entry name" value="PAS_9"/>
    <property type="match status" value="1"/>
</dbReference>
<dbReference type="PANTHER" id="PTHR45339:SF3">
    <property type="entry name" value="HISTIDINE KINASE"/>
    <property type="match status" value="1"/>
</dbReference>
<evidence type="ECO:0000256" key="3">
    <source>
        <dbReference type="ARBA" id="ARBA00012438"/>
    </source>
</evidence>
<keyword evidence="8" id="KW-0067">ATP-binding</keyword>
<dbReference type="CDD" id="cd16922">
    <property type="entry name" value="HATPase_EvgS-ArcB-TorS-like"/>
    <property type="match status" value="1"/>
</dbReference>
<dbReference type="InterPro" id="IPR004358">
    <property type="entry name" value="Sig_transdc_His_kin-like_C"/>
</dbReference>
<sequence length="998" mass="109629">MIKPQKTMQELIKENRMLRREIKVTREAADITARLVVRQFEKTEQSLHRTATANSQRQAILEAATQLSIIATDLSGKINLFNQGAENLLGYGPGEMMGQPVDRIHLLSELRQYAQKLAVKTPDVPAAVMVFDQHVKQQIVHASEWTYLCKNGTHLPVNLSVTAFYSARGTMKGYLFTAMDMSSQKQMQQELIQAMEAAESANASKGDFLARMSHEIRTPMNGIIGMAYLMEKTSLSRTQKNYLNKILSSAKTLLNLINDILDFSKIDAGKLTLETIEFQLEDVLVDLYNTIGFQAEEKGLEFLFHMDDSLPLKLVGDPLRLGQILINLAGNAIKFTQSGEIIISVTGEKVLTGPDQHSATGDTTHRTGPHAPDGAGDLPRVMLTFSVKDSGIGLAPDQLDHLFEAFSQADGSITRKYGGTGLGLSICSQLIQMMGGQIRVDSTPQKGTTFTFTAMMQYTTGRQSSVRLTKARFQGLRALVVDDNQMARQLLGSMLTSFHMQVDTASDGKTALARLKKAVRENRPYDVILLDWLMPQMDGIETARRIHRDKTLAKIPAMLMVTASNREQARQKGGKSGINAFLTKPVYPSVMFDTLIRVLDTQDRSEDLSGPAQPVTRPSQGQMTGAKILLAEDNPINQEVAAGLLMDMGVEVDIAGNGLICLEKLEKNVYDLVLMDIQMPEMDGLETTRRIRRNPELSDLPVIAMTAHAMTGDRKKSLDAGMNDHITKPVEPAALCEMLQRFLPQDKQPAAGAPAAVPKKPIPLTPSGTGKTTPWKPETTLPADLPVMSGIDPDQALAHVTPAMLIKLMYDFKRTYQDLPEKISACQAGNDLETLRTTAHTLKGVAGYIGALPLQQAAGELETCLKQNPAGPSTSENTLPAFELILQGFVTNLQTVLNSLDLLPPVPPTAGQPVSGDRDPLDGTGEAHLLPLTEKDKKVMQHFSDLLSNGELTAEEMLPDIHAILTRCGFHAEWTQIREKMDEIEYDAAAHIINRLLE</sequence>
<dbReference type="PROSITE" id="PS50109">
    <property type="entry name" value="HIS_KIN"/>
    <property type="match status" value="1"/>
</dbReference>
<dbReference type="InterPro" id="IPR000014">
    <property type="entry name" value="PAS"/>
</dbReference>
<evidence type="ECO:0000259" key="16">
    <source>
        <dbReference type="PROSITE" id="PS50110"/>
    </source>
</evidence>
<dbReference type="InterPro" id="IPR008207">
    <property type="entry name" value="Sig_transdc_His_kin_Hpt_dom"/>
</dbReference>